<evidence type="ECO:0000313" key="2">
    <source>
        <dbReference type="EMBL" id="KYM94590.1"/>
    </source>
</evidence>
<dbReference type="PANTHER" id="PTHR36159">
    <property type="entry name" value="PROTEIN CBG23766"/>
    <property type="match status" value="1"/>
</dbReference>
<dbReference type="STRING" id="456900.A0A151I8U9"/>
<keyword evidence="3" id="KW-1185">Reference proteome</keyword>
<sequence>MYFALYHRSSDIRELNAEQLQYIPKIVLLQVCGDYIDHVWDRLPEHVKTDSEVQRIVKIETHTYNPFANTTFGHNDEIRIPIQQQDLYTLPYESFLYIEGKLAKTKVIPNADVALGNNCVAFMFDEIRYELNGVQIDRNRNVGVTSTLKNYVTVSSDKSVILRNAGWDPQTEADGYFNFCVPLNVLLGFCEDYRRVVINARHEFLTRSDRSCASWLIAYHHGLRWTDGTTSYSGTKRLITSAVREEEEDAVVYVKGREKRTWLRDLLLDERVHIETLDAVYEDIKSLADIDVIDTMRCGHHANNCALQNVFKIYNWWLQRNFLK</sequence>
<feature type="domain" description="Double jelly roll-like" evidence="1">
    <location>
        <begin position="113"/>
        <end position="208"/>
    </location>
</feature>
<dbReference type="PANTHER" id="PTHR36159:SF1">
    <property type="entry name" value="RETROVIRUS-RELATED POL POLYPROTEIN FROM TRANSPOSON 412-LIKE PROTEIN"/>
    <property type="match status" value="1"/>
</dbReference>
<dbReference type="AlphaFoldDB" id="A0A151I8U9"/>
<dbReference type="Proteomes" id="UP000078542">
    <property type="component" value="Unassembled WGS sequence"/>
</dbReference>
<dbReference type="EMBL" id="KQ978367">
    <property type="protein sequence ID" value="KYM94590.1"/>
    <property type="molecule type" value="Genomic_DNA"/>
</dbReference>
<organism evidence="2 3">
    <name type="scientific">Cyphomyrmex costatus</name>
    <dbReference type="NCBI Taxonomy" id="456900"/>
    <lineage>
        <taxon>Eukaryota</taxon>
        <taxon>Metazoa</taxon>
        <taxon>Ecdysozoa</taxon>
        <taxon>Arthropoda</taxon>
        <taxon>Hexapoda</taxon>
        <taxon>Insecta</taxon>
        <taxon>Pterygota</taxon>
        <taxon>Neoptera</taxon>
        <taxon>Endopterygota</taxon>
        <taxon>Hymenoptera</taxon>
        <taxon>Apocrita</taxon>
        <taxon>Aculeata</taxon>
        <taxon>Formicoidea</taxon>
        <taxon>Formicidae</taxon>
        <taxon>Myrmicinae</taxon>
        <taxon>Cyphomyrmex</taxon>
    </lineage>
</organism>
<accession>A0A151I8U9</accession>
<protein>
    <recommendedName>
        <fullName evidence="1">Double jelly roll-like domain-containing protein</fullName>
    </recommendedName>
</protein>
<dbReference type="Pfam" id="PF21738">
    <property type="entry name" value="DJR-like_dom"/>
    <property type="match status" value="1"/>
</dbReference>
<evidence type="ECO:0000259" key="1">
    <source>
        <dbReference type="Pfam" id="PF21738"/>
    </source>
</evidence>
<proteinExistence type="predicted"/>
<name>A0A151I8U9_9HYME</name>
<reference evidence="2 3" key="1">
    <citation type="submission" date="2016-03" db="EMBL/GenBank/DDBJ databases">
        <title>Cyphomyrmex costatus WGS genome.</title>
        <authorList>
            <person name="Nygaard S."/>
            <person name="Hu H."/>
            <person name="Boomsma J."/>
            <person name="Zhang G."/>
        </authorList>
    </citation>
    <scope>NUCLEOTIDE SEQUENCE [LARGE SCALE GENOMIC DNA]</scope>
    <source>
        <strain evidence="2">MS0001</strain>
        <tissue evidence="2">Whole body</tissue>
    </source>
</reference>
<evidence type="ECO:0000313" key="3">
    <source>
        <dbReference type="Proteomes" id="UP000078542"/>
    </source>
</evidence>
<dbReference type="InterPro" id="IPR049512">
    <property type="entry name" value="DJR-like_dom"/>
</dbReference>
<gene>
    <name evidence="2" type="ORF">ALC62_14780</name>
</gene>